<organism evidence="7 8">
    <name type="scientific">Cryptotermes secundus</name>
    <dbReference type="NCBI Taxonomy" id="105785"/>
    <lineage>
        <taxon>Eukaryota</taxon>
        <taxon>Metazoa</taxon>
        <taxon>Ecdysozoa</taxon>
        <taxon>Arthropoda</taxon>
        <taxon>Hexapoda</taxon>
        <taxon>Insecta</taxon>
        <taxon>Pterygota</taxon>
        <taxon>Neoptera</taxon>
        <taxon>Polyneoptera</taxon>
        <taxon>Dictyoptera</taxon>
        <taxon>Blattodea</taxon>
        <taxon>Blattoidea</taxon>
        <taxon>Termitoidae</taxon>
        <taxon>Kalotermitidae</taxon>
        <taxon>Cryptotermitinae</taxon>
        <taxon>Cryptotermes</taxon>
    </lineage>
</organism>
<dbReference type="GO" id="GO:0046983">
    <property type="term" value="F:protein dimerization activity"/>
    <property type="evidence" value="ECO:0007669"/>
    <property type="project" value="InterPro"/>
</dbReference>
<dbReference type="Proteomes" id="UP000235965">
    <property type="component" value="Unassembled WGS sequence"/>
</dbReference>
<dbReference type="STRING" id="105785.A0A2J7Q2J9"/>
<evidence type="ECO:0000256" key="3">
    <source>
        <dbReference type="ARBA" id="ARBA00023125"/>
    </source>
</evidence>
<keyword evidence="1" id="KW-0217">Developmental protein</keyword>
<dbReference type="GO" id="GO:0001707">
    <property type="term" value="P:mesoderm formation"/>
    <property type="evidence" value="ECO:0007669"/>
    <property type="project" value="TreeGrafter"/>
</dbReference>
<evidence type="ECO:0000256" key="4">
    <source>
        <dbReference type="ARBA" id="ARBA00023163"/>
    </source>
</evidence>
<keyword evidence="4" id="KW-0804">Transcription</keyword>
<keyword evidence="3" id="KW-0238">DNA-binding</keyword>
<evidence type="ECO:0000259" key="6">
    <source>
        <dbReference type="PROSITE" id="PS50888"/>
    </source>
</evidence>
<evidence type="ECO:0000256" key="1">
    <source>
        <dbReference type="ARBA" id="ARBA00022473"/>
    </source>
</evidence>
<sequence length="164" mass="18761">MRDMNRAFDQLREKLPLCKPPGKKLSKIESLRLAIRYIRHLQALLEIGPDMTVEACGSRFSTQQHSVITWPDMTRDPYYYTYHVDTLPPTYQLPGTMAYHGSGEYSMMSTASPHPQCGLTAVDCHQEDLAATGFKEEPPAMYWHADSSEAMYSPCMTPEYQLQY</sequence>
<evidence type="ECO:0000313" key="8">
    <source>
        <dbReference type="Proteomes" id="UP000235965"/>
    </source>
</evidence>
<dbReference type="InParanoid" id="A0A2J7Q2J9"/>
<dbReference type="PROSITE" id="PS50888">
    <property type="entry name" value="BHLH"/>
    <property type="match status" value="1"/>
</dbReference>
<reference evidence="7 8" key="1">
    <citation type="submission" date="2017-12" db="EMBL/GenBank/DDBJ databases">
        <title>Hemimetabolous genomes reveal molecular basis of termite eusociality.</title>
        <authorList>
            <person name="Harrison M.C."/>
            <person name="Jongepier E."/>
            <person name="Robertson H.M."/>
            <person name="Arning N."/>
            <person name="Bitard-Feildel T."/>
            <person name="Chao H."/>
            <person name="Childers C.P."/>
            <person name="Dinh H."/>
            <person name="Doddapaneni H."/>
            <person name="Dugan S."/>
            <person name="Gowin J."/>
            <person name="Greiner C."/>
            <person name="Han Y."/>
            <person name="Hu H."/>
            <person name="Hughes D.S.T."/>
            <person name="Huylmans A.-K."/>
            <person name="Kemena C."/>
            <person name="Kremer L.P.M."/>
            <person name="Lee S.L."/>
            <person name="Lopez-Ezquerra A."/>
            <person name="Mallet L."/>
            <person name="Monroy-Kuhn J.M."/>
            <person name="Moser A."/>
            <person name="Murali S.C."/>
            <person name="Muzny D.M."/>
            <person name="Otani S."/>
            <person name="Piulachs M.-D."/>
            <person name="Poelchau M."/>
            <person name="Qu J."/>
            <person name="Schaub F."/>
            <person name="Wada-Katsumata A."/>
            <person name="Worley K.C."/>
            <person name="Xie Q."/>
            <person name="Ylla G."/>
            <person name="Poulsen M."/>
            <person name="Gibbs R.A."/>
            <person name="Schal C."/>
            <person name="Richards S."/>
            <person name="Belles X."/>
            <person name="Korb J."/>
            <person name="Bornberg-Bauer E."/>
        </authorList>
    </citation>
    <scope>NUCLEOTIDE SEQUENCE [LARGE SCALE GENOMIC DNA]</scope>
    <source>
        <tissue evidence="7">Whole body</tissue>
    </source>
</reference>
<dbReference type="PANTHER" id="PTHR20937">
    <property type="entry name" value="IP14615P"/>
    <property type="match status" value="1"/>
</dbReference>
<evidence type="ECO:0000256" key="5">
    <source>
        <dbReference type="ARBA" id="ARBA00023242"/>
    </source>
</evidence>
<dbReference type="InterPro" id="IPR011598">
    <property type="entry name" value="bHLH_dom"/>
</dbReference>
<dbReference type="InterPro" id="IPR040259">
    <property type="entry name" value="Mesogenin/MesP"/>
</dbReference>
<keyword evidence="5" id="KW-0539">Nucleus</keyword>
<dbReference type="GO" id="GO:0000978">
    <property type="term" value="F:RNA polymerase II cis-regulatory region sequence-specific DNA binding"/>
    <property type="evidence" value="ECO:0007669"/>
    <property type="project" value="TreeGrafter"/>
</dbReference>
<comment type="caution">
    <text evidence="7">The sequence shown here is derived from an EMBL/GenBank/DDBJ whole genome shotgun (WGS) entry which is preliminary data.</text>
</comment>
<dbReference type="Pfam" id="PF00010">
    <property type="entry name" value="HLH"/>
    <property type="match status" value="1"/>
</dbReference>
<feature type="domain" description="BHLH" evidence="6">
    <location>
        <begin position="1"/>
        <end position="41"/>
    </location>
</feature>
<dbReference type="AlphaFoldDB" id="A0A2J7Q2J9"/>
<dbReference type="Gene3D" id="4.10.280.10">
    <property type="entry name" value="Helix-loop-helix DNA-binding domain"/>
    <property type="match status" value="1"/>
</dbReference>
<dbReference type="GO" id="GO:0000981">
    <property type="term" value="F:DNA-binding transcription factor activity, RNA polymerase II-specific"/>
    <property type="evidence" value="ECO:0007669"/>
    <property type="project" value="TreeGrafter"/>
</dbReference>
<keyword evidence="2" id="KW-0805">Transcription regulation</keyword>
<gene>
    <name evidence="7" type="ORF">B7P43_G02510</name>
</gene>
<dbReference type="InterPro" id="IPR036638">
    <property type="entry name" value="HLH_DNA-bd_sf"/>
</dbReference>
<dbReference type="CDD" id="cd11390">
    <property type="entry name" value="bHLH_TS"/>
    <property type="match status" value="1"/>
</dbReference>
<dbReference type="SMART" id="SM00353">
    <property type="entry name" value="HLH"/>
    <property type="match status" value="1"/>
</dbReference>
<keyword evidence="8" id="KW-1185">Reference proteome</keyword>
<evidence type="ECO:0000313" key="7">
    <source>
        <dbReference type="EMBL" id="PNF22811.1"/>
    </source>
</evidence>
<evidence type="ECO:0000256" key="2">
    <source>
        <dbReference type="ARBA" id="ARBA00023015"/>
    </source>
</evidence>
<protein>
    <recommendedName>
        <fullName evidence="6">BHLH domain-containing protein</fullName>
    </recommendedName>
</protein>
<proteinExistence type="predicted"/>
<dbReference type="SUPFAM" id="SSF47459">
    <property type="entry name" value="HLH, helix-loop-helix DNA-binding domain"/>
    <property type="match status" value="1"/>
</dbReference>
<name>A0A2J7Q2J9_9NEOP</name>
<accession>A0A2J7Q2J9</accession>
<dbReference type="GO" id="GO:0005634">
    <property type="term" value="C:nucleus"/>
    <property type="evidence" value="ECO:0007669"/>
    <property type="project" value="TreeGrafter"/>
</dbReference>
<dbReference type="PANTHER" id="PTHR20937:SF3">
    <property type="entry name" value="IP14615P"/>
    <property type="match status" value="1"/>
</dbReference>
<dbReference type="OrthoDB" id="9946827at2759"/>
<dbReference type="EMBL" id="NEVH01019370">
    <property type="protein sequence ID" value="PNF22811.1"/>
    <property type="molecule type" value="Genomic_DNA"/>
</dbReference>